<comment type="caution">
    <text evidence="7">The sequence shown here is derived from an EMBL/GenBank/DDBJ whole genome shotgun (WGS) entry which is preliminary data.</text>
</comment>
<evidence type="ECO:0000256" key="4">
    <source>
        <dbReference type="SAM" id="MobiDB-lite"/>
    </source>
</evidence>
<dbReference type="EMBL" id="BSEH01000562">
    <property type="protein sequence ID" value="GLJ58826.1"/>
    <property type="molecule type" value="Genomic_DNA"/>
</dbReference>
<reference evidence="7" key="1">
    <citation type="submission" date="2022-12" db="EMBL/GenBank/DDBJ databases">
        <title>Chromosome-Level Genome Assembly of Japanese Cedar (Cryptomeriajaponica D. Don).</title>
        <authorList>
            <person name="Fujino T."/>
            <person name="Yamaguchi K."/>
            <person name="Yokoyama T."/>
            <person name="Hamanaka T."/>
            <person name="Harazono Y."/>
            <person name="Kamada H."/>
            <person name="Kobayashi W."/>
            <person name="Ujino-Ihara T."/>
            <person name="Uchiyama K."/>
            <person name="Matsumoto A."/>
            <person name="Izuno A."/>
            <person name="Tsumura Y."/>
            <person name="Toyoda A."/>
            <person name="Shigenobu S."/>
            <person name="Moriguchi Y."/>
            <person name="Ueno S."/>
            <person name="Kasahara M."/>
        </authorList>
    </citation>
    <scope>NUCLEOTIDE SEQUENCE</scope>
</reference>
<protein>
    <recommendedName>
        <fullName evidence="5">ATPase F1/V1/A1 complex alpha/beta subunit N-terminal domain-containing protein</fullName>
    </recommendedName>
</protein>
<dbReference type="EMBL" id="BSEH01000381">
    <property type="protein sequence ID" value="GLJ58441.1"/>
    <property type="molecule type" value="Genomic_DNA"/>
</dbReference>
<dbReference type="SUPFAM" id="SSF50615">
    <property type="entry name" value="N-terminal domain of alpha and beta subunits of F1 ATP synthase"/>
    <property type="match status" value="1"/>
</dbReference>
<keyword evidence="3" id="KW-0375">Hydrogen ion transport</keyword>
<dbReference type="GO" id="GO:0045259">
    <property type="term" value="C:proton-transporting ATP synthase complex"/>
    <property type="evidence" value="ECO:0007669"/>
    <property type="project" value="InterPro"/>
</dbReference>
<evidence type="ECO:0000256" key="3">
    <source>
        <dbReference type="ARBA" id="ARBA00022781"/>
    </source>
</evidence>
<dbReference type="PANTHER" id="PTHR48082">
    <property type="entry name" value="ATP SYNTHASE SUBUNIT ALPHA, MITOCHONDRIAL"/>
    <property type="match status" value="1"/>
</dbReference>
<dbReference type="Pfam" id="PF02874">
    <property type="entry name" value="ATP-synt_ab_N"/>
    <property type="match status" value="1"/>
</dbReference>
<evidence type="ECO:0000313" key="8">
    <source>
        <dbReference type="EMBL" id="GLJ58983.1"/>
    </source>
</evidence>
<gene>
    <name evidence="6" type="ORF">SUGI_1449660</name>
    <name evidence="7" type="ORF">SUGI_1479390</name>
    <name evidence="8" type="ORF">SUGI_1487290</name>
</gene>
<keyword evidence="9" id="KW-1185">Reference proteome</keyword>
<keyword evidence="2" id="KW-0813">Transport</keyword>
<dbReference type="GO" id="GO:0043531">
    <property type="term" value="F:ADP binding"/>
    <property type="evidence" value="ECO:0007669"/>
    <property type="project" value="TreeGrafter"/>
</dbReference>
<dbReference type="AlphaFoldDB" id="A0AAD3RR35"/>
<dbReference type="PANTHER" id="PTHR48082:SF2">
    <property type="entry name" value="ATP SYNTHASE SUBUNIT ALPHA, MITOCHONDRIAL"/>
    <property type="match status" value="1"/>
</dbReference>
<keyword evidence="3" id="KW-0406">Ion transport</keyword>
<dbReference type="EMBL" id="BSEH01000641">
    <property type="protein sequence ID" value="GLJ58983.1"/>
    <property type="molecule type" value="Genomic_DNA"/>
</dbReference>
<dbReference type="InterPro" id="IPR036121">
    <property type="entry name" value="ATPase_F1/V1/A1_a/bsu_N_sf"/>
</dbReference>
<feature type="domain" description="ATPase F1/V1/A1 complex alpha/beta subunit N-terminal" evidence="5">
    <location>
        <begin position="10"/>
        <end position="54"/>
    </location>
</feature>
<organism evidence="7 9">
    <name type="scientific">Cryptomeria japonica</name>
    <name type="common">Japanese cedar</name>
    <name type="synonym">Cupressus japonica</name>
    <dbReference type="NCBI Taxonomy" id="3369"/>
    <lineage>
        <taxon>Eukaryota</taxon>
        <taxon>Viridiplantae</taxon>
        <taxon>Streptophyta</taxon>
        <taxon>Embryophyta</taxon>
        <taxon>Tracheophyta</taxon>
        <taxon>Spermatophyta</taxon>
        <taxon>Pinopsida</taxon>
        <taxon>Pinidae</taxon>
        <taxon>Conifers II</taxon>
        <taxon>Cupressales</taxon>
        <taxon>Cupressaceae</taxon>
        <taxon>Cryptomeria</taxon>
    </lineage>
</organism>
<feature type="compositionally biased region" description="Acidic residues" evidence="4">
    <location>
        <begin position="117"/>
        <end position="157"/>
    </location>
</feature>
<dbReference type="InterPro" id="IPR005294">
    <property type="entry name" value="ATP_synth_F1_asu"/>
</dbReference>
<dbReference type="GO" id="GO:0005524">
    <property type="term" value="F:ATP binding"/>
    <property type="evidence" value="ECO:0007669"/>
    <property type="project" value="UniProtKB-KW"/>
</dbReference>
<feature type="compositionally biased region" description="Low complexity" evidence="4">
    <location>
        <begin position="226"/>
        <end position="235"/>
    </location>
</feature>
<evidence type="ECO:0000313" key="9">
    <source>
        <dbReference type="Proteomes" id="UP001234787"/>
    </source>
</evidence>
<evidence type="ECO:0000313" key="6">
    <source>
        <dbReference type="EMBL" id="GLJ58441.1"/>
    </source>
</evidence>
<evidence type="ECO:0000259" key="5">
    <source>
        <dbReference type="Pfam" id="PF02874"/>
    </source>
</evidence>
<dbReference type="Proteomes" id="UP001234787">
    <property type="component" value="Unassembled WGS sequence"/>
</dbReference>
<name>A0AAD3RR35_CRYJA</name>
<evidence type="ECO:0000256" key="1">
    <source>
        <dbReference type="ARBA" id="ARBA00008936"/>
    </source>
</evidence>
<dbReference type="InterPro" id="IPR004100">
    <property type="entry name" value="ATPase_F1/V1/A1_a/bsu_N"/>
</dbReference>
<comment type="similarity">
    <text evidence="1">Belongs to the ATPase alpha/beta chains family.</text>
</comment>
<dbReference type="Gene3D" id="2.40.30.20">
    <property type="match status" value="1"/>
</dbReference>
<dbReference type="GO" id="GO:0046933">
    <property type="term" value="F:proton-transporting ATP synthase activity, rotational mechanism"/>
    <property type="evidence" value="ECO:0007669"/>
    <property type="project" value="InterPro"/>
</dbReference>
<feature type="region of interest" description="Disordered" evidence="4">
    <location>
        <begin position="100"/>
        <end position="248"/>
    </location>
</feature>
<evidence type="ECO:0000256" key="2">
    <source>
        <dbReference type="ARBA" id="ARBA00022448"/>
    </source>
</evidence>
<evidence type="ECO:0000313" key="7">
    <source>
        <dbReference type="EMBL" id="GLJ58826.1"/>
    </source>
</evidence>
<accession>A0AAD3RR35</accession>
<sequence length="248" mass="27267">MTNYRTDLKVDEIGRVVSVGDGIARVYGLNEIQAGEMVEFASGVKGIALNLENEIFILPTPLNFVLLFILPTPLNFVLLFILPTPLNFVLLFLPTPLSLSPRQKRRREESPPPAVDQAEEGPLEEPTPEPEEGPADEEYQAEGEEETDGEEADDTEEAQPRGSSPDTSDYERESGWDNLTPEQRSILRRGDKRNRAFLTFDPSSPSSSSEGSNRGEFLTFDPPSASSSSEGENSEGTGGGSWGDDEWE</sequence>
<dbReference type="InterPro" id="IPR023366">
    <property type="entry name" value="ATP_synth_asu-like_sf"/>
</dbReference>
<proteinExistence type="inferred from homology"/>
<dbReference type="CDD" id="cd18116">
    <property type="entry name" value="ATP-synt_F1_alpha_N"/>
    <property type="match status" value="1"/>
</dbReference>